<evidence type="ECO:0000313" key="5">
    <source>
        <dbReference type="EnsemblPlants" id="LPERR01G28690.1"/>
    </source>
</evidence>
<dbReference type="HOGENOM" id="CLU_141309_0_0_1"/>
<accession>A0A0D9V6I3</accession>
<keyword evidence="3" id="KW-0732">Signal</keyword>
<evidence type="ECO:0000256" key="3">
    <source>
        <dbReference type="SAM" id="SignalP"/>
    </source>
</evidence>
<dbReference type="STRING" id="77586.A0A0D9V6I3"/>
<reference evidence="6" key="2">
    <citation type="submission" date="2013-12" db="EMBL/GenBank/DDBJ databases">
        <authorList>
            <person name="Yu Y."/>
            <person name="Lee S."/>
            <person name="de Baynast K."/>
            <person name="Wissotski M."/>
            <person name="Liu L."/>
            <person name="Talag J."/>
            <person name="Goicoechea J."/>
            <person name="Angelova A."/>
            <person name="Jetty R."/>
            <person name="Kudrna D."/>
            <person name="Golser W."/>
            <person name="Rivera L."/>
            <person name="Zhang J."/>
            <person name="Wing R."/>
        </authorList>
    </citation>
    <scope>NUCLEOTIDE SEQUENCE</scope>
</reference>
<dbReference type="EnsemblPlants" id="LPERR01G28690.1">
    <property type="protein sequence ID" value="LPERR01G28690.1"/>
    <property type="gene ID" value="LPERR01G28690"/>
</dbReference>
<feature type="domain" description="LysM" evidence="4">
    <location>
        <begin position="47"/>
        <end position="91"/>
    </location>
</feature>
<keyword evidence="1" id="KW-0147">Chitin-binding</keyword>
<protein>
    <recommendedName>
        <fullName evidence="4">LysM domain-containing protein</fullName>
    </recommendedName>
</protein>
<evidence type="ECO:0000259" key="4">
    <source>
        <dbReference type="PROSITE" id="PS51782"/>
    </source>
</evidence>
<sequence>MANHGAAALVMIASLVAVAVADARLTAHNGFVAVADVQFPVALTCNKVHGVQKAETCFTVSQSAGLTQDQFLAFNPNINCEKVFVGQWVCLDATAA</sequence>
<dbReference type="PANTHER" id="PTHR34997:SF22">
    <property type="entry name" value="OS01G0783000 PROTEIN"/>
    <property type="match status" value="1"/>
</dbReference>
<dbReference type="AlphaFoldDB" id="A0A0D9V6I3"/>
<evidence type="ECO:0000256" key="1">
    <source>
        <dbReference type="ARBA" id="ARBA00022669"/>
    </source>
</evidence>
<dbReference type="Gene3D" id="3.10.350.10">
    <property type="entry name" value="LysM domain"/>
    <property type="match status" value="1"/>
</dbReference>
<dbReference type="Gramene" id="LPERR01G28690.1">
    <property type="protein sequence ID" value="LPERR01G28690.1"/>
    <property type="gene ID" value="LPERR01G28690"/>
</dbReference>
<evidence type="ECO:0000313" key="6">
    <source>
        <dbReference type="Proteomes" id="UP000032180"/>
    </source>
</evidence>
<dbReference type="SMART" id="SM00257">
    <property type="entry name" value="LysM"/>
    <property type="match status" value="1"/>
</dbReference>
<dbReference type="SUPFAM" id="SSF54106">
    <property type="entry name" value="LysM domain"/>
    <property type="match status" value="1"/>
</dbReference>
<keyword evidence="2" id="KW-0843">Virulence</keyword>
<dbReference type="PANTHER" id="PTHR34997">
    <property type="entry name" value="AM15"/>
    <property type="match status" value="1"/>
</dbReference>
<dbReference type="GO" id="GO:0008061">
    <property type="term" value="F:chitin binding"/>
    <property type="evidence" value="ECO:0007669"/>
    <property type="project" value="UniProtKB-KW"/>
</dbReference>
<dbReference type="PROSITE" id="PS51782">
    <property type="entry name" value="LYSM"/>
    <property type="match status" value="1"/>
</dbReference>
<dbReference type="Proteomes" id="UP000032180">
    <property type="component" value="Chromosome 1"/>
</dbReference>
<reference evidence="5" key="3">
    <citation type="submission" date="2015-04" db="UniProtKB">
        <authorList>
            <consortium name="EnsemblPlants"/>
        </authorList>
    </citation>
    <scope>IDENTIFICATION</scope>
</reference>
<dbReference type="eggNOG" id="ENOG502S77K">
    <property type="taxonomic scope" value="Eukaryota"/>
</dbReference>
<proteinExistence type="predicted"/>
<dbReference type="CDD" id="cd00118">
    <property type="entry name" value="LysM"/>
    <property type="match status" value="1"/>
</dbReference>
<organism evidence="5 6">
    <name type="scientific">Leersia perrieri</name>
    <dbReference type="NCBI Taxonomy" id="77586"/>
    <lineage>
        <taxon>Eukaryota</taxon>
        <taxon>Viridiplantae</taxon>
        <taxon>Streptophyta</taxon>
        <taxon>Embryophyta</taxon>
        <taxon>Tracheophyta</taxon>
        <taxon>Spermatophyta</taxon>
        <taxon>Magnoliopsida</taxon>
        <taxon>Liliopsida</taxon>
        <taxon>Poales</taxon>
        <taxon>Poaceae</taxon>
        <taxon>BOP clade</taxon>
        <taxon>Oryzoideae</taxon>
        <taxon>Oryzeae</taxon>
        <taxon>Oryzinae</taxon>
        <taxon>Leersia</taxon>
    </lineage>
</organism>
<dbReference type="Pfam" id="PF01476">
    <property type="entry name" value="LysM"/>
    <property type="match status" value="1"/>
</dbReference>
<dbReference type="InterPro" id="IPR018392">
    <property type="entry name" value="LysM"/>
</dbReference>
<reference evidence="5 6" key="1">
    <citation type="submission" date="2012-08" db="EMBL/GenBank/DDBJ databases">
        <title>Oryza genome evolution.</title>
        <authorList>
            <person name="Wing R.A."/>
        </authorList>
    </citation>
    <scope>NUCLEOTIDE SEQUENCE</scope>
</reference>
<feature type="signal peptide" evidence="3">
    <location>
        <begin position="1"/>
        <end position="23"/>
    </location>
</feature>
<evidence type="ECO:0000256" key="2">
    <source>
        <dbReference type="ARBA" id="ARBA00023026"/>
    </source>
</evidence>
<dbReference type="InterPro" id="IPR052210">
    <property type="entry name" value="LysM1-like"/>
</dbReference>
<feature type="chain" id="PRO_5002347568" description="LysM domain-containing protein" evidence="3">
    <location>
        <begin position="24"/>
        <end position="96"/>
    </location>
</feature>
<keyword evidence="6" id="KW-1185">Reference proteome</keyword>
<dbReference type="InterPro" id="IPR036779">
    <property type="entry name" value="LysM_dom_sf"/>
</dbReference>
<name>A0A0D9V6I3_9ORYZ</name>